<feature type="compositionally biased region" description="Low complexity" evidence="1">
    <location>
        <begin position="35"/>
        <end position="47"/>
    </location>
</feature>
<feature type="compositionally biased region" description="Polar residues" evidence="1">
    <location>
        <begin position="85"/>
        <end position="105"/>
    </location>
</feature>
<gene>
    <name evidence="3" type="ORF">MGL_2932</name>
</gene>
<evidence type="ECO:0000313" key="4">
    <source>
        <dbReference type="Proteomes" id="UP000008837"/>
    </source>
</evidence>
<dbReference type="SMART" id="SM00233">
    <property type="entry name" value="PH"/>
    <property type="match status" value="1"/>
</dbReference>
<dbReference type="VEuPathDB" id="FungiDB:MGL_2932"/>
<accession>A8Q6D6</accession>
<dbReference type="SUPFAM" id="SSF50729">
    <property type="entry name" value="PH domain-like"/>
    <property type="match status" value="1"/>
</dbReference>
<feature type="domain" description="PH" evidence="2">
    <location>
        <begin position="544"/>
        <end position="742"/>
    </location>
</feature>
<evidence type="ECO:0000256" key="1">
    <source>
        <dbReference type="SAM" id="MobiDB-lite"/>
    </source>
</evidence>
<feature type="region of interest" description="Disordered" evidence="1">
    <location>
        <begin position="286"/>
        <end position="342"/>
    </location>
</feature>
<dbReference type="AlphaFoldDB" id="A8Q6D6"/>
<comment type="caution">
    <text evidence="3">The sequence shown here is derived from an EMBL/GenBank/DDBJ whole genome shotgun (WGS) entry which is preliminary data.</text>
</comment>
<sequence>MRTRLTRQPYHLPFPSKKKSGDEASPTPPTASGESSSVSVHPPHQHQANGDDTKNLVRCTTSHLPRDSNSTAHAAPAHRAAEPTSPASTVSPTQQQCSQGPSATHCSRPIAQSYGSNISSDMASLRSSPTGHSHTSVEECTDTSETESVTSAFSAEPSETPGSLPPPFLYPVPQDAIPHVTNPASGYATPLVQTSPAPHISSTSFISTPHLLRSPGPPLSVSTAGLRVSPHAMGMQPSVSPAHAGHVRPNSHETTAQSQLAPHATPQETFVSPYLSPMHQQKLEEYHQTSMPSPLTLHSPLEQQQQSSSSASLLLPPSSTRAQPANQDHDEIPPTPTEIMTRRSSKMGAPALWMTSQAPTPSGSATPTVVRSQLGTPGFTPSPSSCWNALGIGRGRLGTSAMTPIEAPASNDVPVCSEPLEHQTRKGLASEPEMTDESQVSQPLWQRRLQRNEKPFINLAPVTTVSNKAKETEGDSRELDDTNIMLAHATQALNCLVLEQERALVAEEGRRNMSLLDGNRHSLALMGSEPPKDGEEELPPYECTVHIEGYLPCKMEVHGSGDPSKMHDWKSLYFVLHGTALHLYKKDISLLYSKRVNLINVWHVQDGALVHTVPMNEEPHANEMPSGRNLKHDEKAHTNPLPLEDLVLRGIELGRSLAHTTSDTTQTRTENVEKELDDVQRALKNHHAHTYSMEGAQCGFAADYTKRPHVIRVKVASDQFLIQTRNNYHLVDWIEAIQGSINVSTDLDRRTMPKFVTLPRRRRRRRDMEAMVIRDQNAEQHRRPSIQSPTSISDSHLNSYAQNLQV</sequence>
<dbReference type="InterPro" id="IPR011993">
    <property type="entry name" value="PH-like_dom_sf"/>
</dbReference>
<organism evidence="3 4">
    <name type="scientific">Malassezia globosa (strain ATCC MYA-4612 / CBS 7966)</name>
    <name type="common">Dandruff-associated fungus</name>
    <dbReference type="NCBI Taxonomy" id="425265"/>
    <lineage>
        <taxon>Eukaryota</taxon>
        <taxon>Fungi</taxon>
        <taxon>Dikarya</taxon>
        <taxon>Basidiomycota</taxon>
        <taxon>Ustilaginomycotina</taxon>
        <taxon>Malasseziomycetes</taxon>
        <taxon>Malasseziales</taxon>
        <taxon>Malasseziaceae</taxon>
        <taxon>Malassezia</taxon>
    </lineage>
</organism>
<dbReference type="RefSeq" id="XP_001729946.1">
    <property type="nucleotide sequence ID" value="XM_001729894.1"/>
</dbReference>
<feature type="region of interest" description="Disordered" evidence="1">
    <location>
        <begin position="1"/>
        <end position="169"/>
    </location>
</feature>
<dbReference type="STRING" id="425265.A8Q6D6"/>
<protein>
    <recommendedName>
        <fullName evidence="2">PH domain-containing protein</fullName>
    </recommendedName>
</protein>
<feature type="compositionally biased region" description="Polar residues" evidence="1">
    <location>
        <begin position="58"/>
        <end position="71"/>
    </location>
</feature>
<dbReference type="GeneID" id="5854253"/>
<feature type="compositionally biased region" description="Polar residues" evidence="1">
    <location>
        <begin position="113"/>
        <end position="134"/>
    </location>
</feature>
<dbReference type="Gene3D" id="2.30.29.30">
    <property type="entry name" value="Pleckstrin-homology domain (PH domain)/Phosphotyrosine-binding domain (PTB)"/>
    <property type="match status" value="1"/>
</dbReference>
<keyword evidence="4" id="KW-1185">Reference proteome</keyword>
<dbReference type="PANTHER" id="PTHR37283">
    <property type="entry name" value="PH DOMAIN-CONTAINING PROTEIN YHR131C"/>
    <property type="match status" value="1"/>
</dbReference>
<proteinExistence type="predicted"/>
<dbReference type="OMA" id="PHANEMP"/>
<dbReference type="OrthoDB" id="5865767at2759"/>
<dbReference type="Proteomes" id="UP000008837">
    <property type="component" value="Unassembled WGS sequence"/>
</dbReference>
<feature type="compositionally biased region" description="Polar residues" evidence="1">
    <location>
        <begin position="252"/>
        <end position="263"/>
    </location>
</feature>
<dbReference type="KEGG" id="mgl:MGL_2932"/>
<feature type="region of interest" description="Disordered" evidence="1">
    <location>
        <begin position="234"/>
        <end position="263"/>
    </location>
</feature>
<feature type="compositionally biased region" description="Low complexity" evidence="1">
    <location>
        <begin position="299"/>
        <end position="319"/>
    </location>
</feature>
<dbReference type="EMBL" id="AAYY01000010">
    <property type="protein sequence ID" value="EDP42732.1"/>
    <property type="molecule type" value="Genomic_DNA"/>
</dbReference>
<feature type="region of interest" description="Disordered" evidence="1">
    <location>
        <begin position="408"/>
        <end position="442"/>
    </location>
</feature>
<dbReference type="InParanoid" id="A8Q6D6"/>
<reference evidence="3 4" key="1">
    <citation type="journal article" date="2007" name="Proc. Natl. Acad. Sci. U.S.A.">
        <title>Dandruff-associated Malassezia genomes reveal convergent and divergent virulence traits shared with plant and human fungal pathogens.</title>
        <authorList>
            <person name="Xu J."/>
            <person name="Saunders C.W."/>
            <person name="Hu P."/>
            <person name="Grant R.A."/>
            <person name="Boekhout T."/>
            <person name="Kuramae E.E."/>
            <person name="Kronstad J.W."/>
            <person name="Deangelis Y.M."/>
            <person name="Reeder N.L."/>
            <person name="Johnstone K.R."/>
            <person name="Leland M."/>
            <person name="Fieno A.M."/>
            <person name="Begley W.M."/>
            <person name="Sun Y."/>
            <person name="Lacey M.P."/>
            <person name="Chaudhary T."/>
            <person name="Keough T."/>
            <person name="Chu L."/>
            <person name="Sears R."/>
            <person name="Yuan B."/>
            <person name="Dawson T.L.Jr."/>
        </authorList>
    </citation>
    <scope>NUCLEOTIDE SEQUENCE [LARGE SCALE GENOMIC DNA]</scope>
    <source>
        <strain evidence="4">ATCC MYA-4612 / CBS 7966</strain>
    </source>
</reference>
<dbReference type="PROSITE" id="PS50003">
    <property type="entry name" value="PH_DOMAIN"/>
    <property type="match status" value="1"/>
</dbReference>
<name>A8Q6D6_MALGO</name>
<feature type="compositionally biased region" description="Polar residues" evidence="1">
    <location>
        <begin position="785"/>
        <end position="806"/>
    </location>
</feature>
<feature type="region of interest" description="Disordered" evidence="1">
    <location>
        <begin position="766"/>
        <end position="806"/>
    </location>
</feature>
<dbReference type="InterPro" id="IPR001849">
    <property type="entry name" value="PH_domain"/>
</dbReference>
<evidence type="ECO:0000259" key="2">
    <source>
        <dbReference type="PROSITE" id="PS50003"/>
    </source>
</evidence>
<dbReference type="PANTHER" id="PTHR37283:SF1">
    <property type="entry name" value="PH DOMAIN-CONTAINING PROTEIN YHR131C"/>
    <property type="match status" value="1"/>
</dbReference>
<evidence type="ECO:0000313" key="3">
    <source>
        <dbReference type="EMBL" id="EDP42732.1"/>
    </source>
</evidence>